<dbReference type="InterPro" id="IPR028082">
    <property type="entry name" value="Peripla_BP_I"/>
</dbReference>
<dbReference type="InterPro" id="IPR000843">
    <property type="entry name" value="HTH_LacI"/>
</dbReference>
<dbReference type="Gene3D" id="1.10.260.40">
    <property type="entry name" value="lambda repressor-like DNA-binding domains"/>
    <property type="match status" value="1"/>
</dbReference>
<dbReference type="PROSITE" id="PS00356">
    <property type="entry name" value="HTH_LACI_1"/>
    <property type="match status" value="1"/>
</dbReference>
<dbReference type="PANTHER" id="PTHR30146">
    <property type="entry name" value="LACI-RELATED TRANSCRIPTIONAL REPRESSOR"/>
    <property type="match status" value="1"/>
</dbReference>
<evidence type="ECO:0000256" key="2">
    <source>
        <dbReference type="ARBA" id="ARBA00023125"/>
    </source>
</evidence>
<protein>
    <submittedName>
        <fullName evidence="5">LacI family DNA-binding transcriptional regulator</fullName>
    </submittedName>
</protein>
<dbReference type="InterPro" id="IPR046335">
    <property type="entry name" value="LacI/GalR-like_sensor"/>
</dbReference>
<dbReference type="SUPFAM" id="SSF47413">
    <property type="entry name" value="lambda repressor-like DNA-binding domains"/>
    <property type="match status" value="1"/>
</dbReference>
<feature type="domain" description="HTH lacI-type" evidence="4">
    <location>
        <begin position="13"/>
        <end position="67"/>
    </location>
</feature>
<dbReference type="Gene3D" id="3.40.50.2300">
    <property type="match status" value="2"/>
</dbReference>
<evidence type="ECO:0000313" key="5">
    <source>
        <dbReference type="EMBL" id="GAA2472692.1"/>
    </source>
</evidence>
<keyword evidence="1" id="KW-0805">Transcription regulation</keyword>
<comment type="caution">
    <text evidence="5">The sequence shown here is derived from an EMBL/GenBank/DDBJ whole genome shotgun (WGS) entry which is preliminary data.</text>
</comment>
<dbReference type="Pfam" id="PF13377">
    <property type="entry name" value="Peripla_BP_3"/>
    <property type="match status" value="1"/>
</dbReference>
<dbReference type="Proteomes" id="UP001500730">
    <property type="component" value="Unassembled WGS sequence"/>
</dbReference>
<evidence type="ECO:0000313" key="6">
    <source>
        <dbReference type="Proteomes" id="UP001500730"/>
    </source>
</evidence>
<keyword evidence="6" id="KW-1185">Reference proteome</keyword>
<dbReference type="CDD" id="cd06267">
    <property type="entry name" value="PBP1_LacI_sugar_binding-like"/>
    <property type="match status" value="1"/>
</dbReference>
<evidence type="ECO:0000256" key="3">
    <source>
        <dbReference type="ARBA" id="ARBA00023163"/>
    </source>
</evidence>
<dbReference type="InterPro" id="IPR010982">
    <property type="entry name" value="Lambda_DNA-bd_dom_sf"/>
</dbReference>
<dbReference type="RefSeq" id="WP_344253067.1">
    <property type="nucleotide sequence ID" value="NZ_BAAARE010000002.1"/>
</dbReference>
<keyword evidence="3" id="KW-0804">Transcription</keyword>
<dbReference type="SUPFAM" id="SSF53822">
    <property type="entry name" value="Periplasmic binding protein-like I"/>
    <property type="match status" value="1"/>
</dbReference>
<dbReference type="EMBL" id="BAAARE010000002">
    <property type="protein sequence ID" value="GAA2472692.1"/>
    <property type="molecule type" value="Genomic_DNA"/>
</dbReference>
<evidence type="ECO:0000259" key="4">
    <source>
        <dbReference type="PROSITE" id="PS50932"/>
    </source>
</evidence>
<dbReference type="SMART" id="SM00354">
    <property type="entry name" value="HTH_LACI"/>
    <property type="match status" value="1"/>
</dbReference>
<keyword evidence="2 5" id="KW-0238">DNA-binding</keyword>
<organism evidence="5 6">
    <name type="scientific">Terrabacter carboxydivorans</name>
    <dbReference type="NCBI Taxonomy" id="619730"/>
    <lineage>
        <taxon>Bacteria</taxon>
        <taxon>Bacillati</taxon>
        <taxon>Actinomycetota</taxon>
        <taxon>Actinomycetes</taxon>
        <taxon>Micrococcales</taxon>
        <taxon>Intrasporangiaceae</taxon>
        <taxon>Terrabacter</taxon>
    </lineage>
</organism>
<sequence length="343" mass="37277">MTALSDHRTAVRPTMADVAAEAHVSVKTVSRVVNHEPGVRPDTAERVRAVIERLGFRRHDGARLMRQGRTFTIALVVEDLANPFYSQVGAAVEREARIRQHQLITASAEGSPSRERAVIEALVNRRVDGIVVVPADESASSDAVLEASRTPIVYMDRPVRGTPRDTILSDNHGGIRSAVEHLVAHGHRNIAFYGDDPAFWTARQRRDAFVATHQGLGLPSSPRVSMGPHTAGSVQETLTQWSVGSEPISAVITGNNRITLAVLLALRELRLPLSLVGFDDFELAALIDPPVTVVHQDPAAMGQKAAQQLFARLLGDESQAQTVVMPTRLIVRASGLRRAALNR</sequence>
<reference evidence="6" key="1">
    <citation type="journal article" date="2019" name="Int. J. Syst. Evol. Microbiol.">
        <title>The Global Catalogue of Microorganisms (GCM) 10K type strain sequencing project: providing services to taxonomists for standard genome sequencing and annotation.</title>
        <authorList>
            <consortium name="The Broad Institute Genomics Platform"/>
            <consortium name="The Broad Institute Genome Sequencing Center for Infectious Disease"/>
            <person name="Wu L."/>
            <person name="Ma J."/>
        </authorList>
    </citation>
    <scope>NUCLEOTIDE SEQUENCE [LARGE SCALE GENOMIC DNA]</scope>
    <source>
        <strain evidence="6">JCM 16259</strain>
    </source>
</reference>
<proteinExistence type="predicted"/>
<dbReference type="CDD" id="cd01392">
    <property type="entry name" value="HTH_LacI"/>
    <property type="match status" value="1"/>
</dbReference>
<accession>A0ABP5Y3M9</accession>
<dbReference type="Pfam" id="PF00356">
    <property type="entry name" value="LacI"/>
    <property type="match status" value="1"/>
</dbReference>
<gene>
    <name evidence="5" type="ORF">GCM10009858_07520</name>
</gene>
<dbReference type="GO" id="GO:0003677">
    <property type="term" value="F:DNA binding"/>
    <property type="evidence" value="ECO:0007669"/>
    <property type="project" value="UniProtKB-KW"/>
</dbReference>
<dbReference type="PROSITE" id="PS50932">
    <property type="entry name" value="HTH_LACI_2"/>
    <property type="match status" value="1"/>
</dbReference>
<evidence type="ECO:0000256" key="1">
    <source>
        <dbReference type="ARBA" id="ARBA00023015"/>
    </source>
</evidence>
<name>A0ABP5Y3M9_9MICO</name>
<dbReference type="PANTHER" id="PTHR30146:SF109">
    <property type="entry name" value="HTH-TYPE TRANSCRIPTIONAL REGULATOR GALS"/>
    <property type="match status" value="1"/>
</dbReference>